<reference evidence="1 2" key="1">
    <citation type="journal article" date="2010" name="Cell">
        <title>The genome of Naegleria gruberi illuminates early eukaryotic versatility.</title>
        <authorList>
            <person name="Fritz-Laylin L.K."/>
            <person name="Prochnik S.E."/>
            <person name="Ginger M.L."/>
            <person name="Dacks J.B."/>
            <person name="Carpenter M.L."/>
            <person name="Field M.C."/>
            <person name="Kuo A."/>
            <person name="Paredez A."/>
            <person name="Chapman J."/>
            <person name="Pham J."/>
            <person name="Shu S."/>
            <person name="Neupane R."/>
            <person name="Cipriano M."/>
            <person name="Mancuso J."/>
            <person name="Tu H."/>
            <person name="Salamov A."/>
            <person name="Lindquist E."/>
            <person name="Shapiro H."/>
            <person name="Lucas S."/>
            <person name="Grigoriev I.V."/>
            <person name="Cande W.Z."/>
            <person name="Fulton C."/>
            <person name="Rokhsar D.S."/>
            <person name="Dawson S.C."/>
        </authorList>
    </citation>
    <scope>NUCLEOTIDE SEQUENCE [LARGE SCALE GENOMIC DNA]</scope>
    <source>
        <strain evidence="1 2">NEG-M</strain>
    </source>
</reference>
<name>D2UXC9_NAEGR</name>
<organism evidence="2">
    <name type="scientific">Naegleria gruberi</name>
    <name type="common">Amoeba</name>
    <dbReference type="NCBI Taxonomy" id="5762"/>
    <lineage>
        <taxon>Eukaryota</taxon>
        <taxon>Discoba</taxon>
        <taxon>Heterolobosea</taxon>
        <taxon>Tetramitia</taxon>
        <taxon>Eutetramitia</taxon>
        <taxon>Vahlkampfiidae</taxon>
        <taxon>Naegleria</taxon>
    </lineage>
</organism>
<evidence type="ECO:0000313" key="2">
    <source>
        <dbReference type="Proteomes" id="UP000006671"/>
    </source>
</evidence>
<accession>D2UXC9</accession>
<dbReference type="OMA" id="YESERIM"/>
<dbReference type="OrthoDB" id="10406931at2759"/>
<dbReference type="Gene3D" id="2.70.210.12">
    <property type="entry name" value="GTP1/OBG domain"/>
    <property type="match status" value="1"/>
</dbReference>
<dbReference type="GeneID" id="8863553"/>
<dbReference type="RefSeq" id="XP_002683355.1">
    <property type="nucleotide sequence ID" value="XM_002683309.1"/>
</dbReference>
<proteinExistence type="predicted"/>
<sequence length="1105" mass="126142">MNELLSRLKLDLKNNSINNNNINHYKNNFDFKLFNSERKHTDLDTKGNTTNYSTTQSIYESEIIELKNDEQLVVDGSGSNGRLGKIGADGRHLLVLIKLLEDTLRVSVFMSSPTNENDTVEEVYELENFSSRKPHIFITTEGGTGGNGCPTSQLFGDSFDNSSNESIMGKDGGDGGNVTIVIEEHIKYLLDEQYLKICCEGGNGGDPYIESSFGDFDVNSIVLPPEVPLSTITSQSSVLTFSKLSFFETPSHTGFSGYQTKTKNNSIWKGVNGRKGRSGVIKYIVVSKQTGDVIEQANTTFSLRVMSFNVKIVANAIKEKSLGHNLILEDDNFDSSELDLVDPTHFIEPGCELAITDIEIKNTGGLSAPDYCFIEFEGNDFADVLGFSNSLKLNQSSESNNQLTLPTLSGGESVKLPLPLRLLVGKQVKQPQQITSQSCCLSYSIRKKDGLTLSQGQLCDMPIYYPLSLSSFDCPSALGISNNSQKFTISIENKTEHTLIGSSIKVYITNKDVDTERIFTDNVFLIQETGNKFDRHNSQMDPELSIIESISSIPQDMKVIEKDLAFTLEKKLTERVTTLNFALQILNHKKIDEETLGFRKFHLIIELEYKGNTIERKVQTIVLIPDKSISSNYHNTNLGKALLVTDSNHLTSKAYLYYKRLLRSIGFALYVWDSRYHGDDKNNRDIFPYFKDSLILVTLFTTSSDTPKYERIVSHFNNSTVTPNESGLLYVTGYPYSLDSSDYRNQLFEHNAQNYSKNFHIIDSKYLSIFYPIEKPSKTLFLDKVNNYLEKKRDQSPYLLMKIHKKEFFENLKYRMPRRIKIGDASINILPIKSNDRIFCVKFTTSKIASNNIPEFSPDILTSYHKFSFNSKTFALLFGTIMSSSMQQKVNLLLNRFTEKEWQFCDNKSLKSESSSSSITIRDISLFSIYFEIIQELFLKENLLYRFKLLVKCISDCFTNTPSIAESDKEQLLQYVKILLDKLRYESSKIPTQDKAISLKKKEFLKYYTQLRKVLVEKCRLVINNNKKKSASSKRMYKMLGGETLQVKKKQFDDNCRYLLQFILKPSSEWYDDSSLFRFQKNKWSFERMLLDSEERESQTLPLLF</sequence>
<protein>
    <submittedName>
        <fullName evidence="1">Predicted protein</fullName>
    </submittedName>
</protein>
<evidence type="ECO:0000313" key="1">
    <source>
        <dbReference type="EMBL" id="EFC50611.1"/>
    </source>
</evidence>
<dbReference type="InParanoid" id="D2UXC9"/>
<keyword evidence="2" id="KW-1185">Reference proteome</keyword>
<dbReference type="Proteomes" id="UP000006671">
    <property type="component" value="Unassembled WGS sequence"/>
</dbReference>
<dbReference type="VEuPathDB" id="AmoebaDB:NAEGRDRAFT_61080"/>
<dbReference type="AlphaFoldDB" id="D2UXC9"/>
<dbReference type="InterPro" id="IPR036726">
    <property type="entry name" value="GTP1_OBG_dom_sf"/>
</dbReference>
<gene>
    <name evidence="1" type="ORF">NAEGRDRAFT_61080</name>
</gene>
<dbReference type="EMBL" id="GG738845">
    <property type="protein sequence ID" value="EFC50611.1"/>
    <property type="molecule type" value="Genomic_DNA"/>
</dbReference>
<dbReference type="SUPFAM" id="SSF82051">
    <property type="entry name" value="Obg GTP-binding protein N-terminal domain"/>
    <property type="match status" value="1"/>
</dbReference>
<dbReference type="KEGG" id="ngr:NAEGRDRAFT_61080"/>